<evidence type="ECO:0000313" key="2">
    <source>
        <dbReference type="EMBL" id="KAJ5532479.1"/>
    </source>
</evidence>
<reference evidence="2 3" key="1">
    <citation type="journal article" date="2023" name="IMA Fungus">
        <title>Comparative genomic study of the Penicillium genus elucidates a diverse pangenome and 15 lateral gene transfer events.</title>
        <authorList>
            <person name="Petersen C."/>
            <person name="Sorensen T."/>
            <person name="Nielsen M.R."/>
            <person name="Sondergaard T.E."/>
            <person name="Sorensen J.L."/>
            <person name="Fitzpatrick D.A."/>
            <person name="Frisvad J.C."/>
            <person name="Nielsen K.L."/>
        </authorList>
    </citation>
    <scope>NUCLEOTIDE SEQUENCE [LARGE SCALE GENOMIC DNA]</scope>
    <source>
        <strain evidence="2 3">IBT 35679</strain>
    </source>
</reference>
<dbReference type="Proteomes" id="UP001220324">
    <property type="component" value="Unassembled WGS sequence"/>
</dbReference>
<accession>A0AAD6CPA8</accession>
<feature type="compositionally biased region" description="Polar residues" evidence="1">
    <location>
        <begin position="31"/>
        <end position="46"/>
    </location>
</feature>
<name>A0AAD6CPA8_9EURO</name>
<proteinExistence type="predicted"/>
<dbReference type="EMBL" id="JAQIZZ010000007">
    <property type="protein sequence ID" value="KAJ5532479.1"/>
    <property type="molecule type" value="Genomic_DNA"/>
</dbReference>
<keyword evidence="3" id="KW-1185">Reference proteome</keyword>
<sequence length="62" mass="6709">MAQSGRVFAQSPRPQPVRYYPPPDGVPLPGTLNSCSEDLNLNSMEPPSQEDRKAELVVGDLG</sequence>
<protein>
    <submittedName>
        <fullName evidence="2">Uncharacterized protein</fullName>
    </submittedName>
</protein>
<organism evidence="2 3">
    <name type="scientific">Penicillium frequentans</name>
    <dbReference type="NCBI Taxonomy" id="3151616"/>
    <lineage>
        <taxon>Eukaryota</taxon>
        <taxon>Fungi</taxon>
        <taxon>Dikarya</taxon>
        <taxon>Ascomycota</taxon>
        <taxon>Pezizomycotina</taxon>
        <taxon>Eurotiomycetes</taxon>
        <taxon>Eurotiomycetidae</taxon>
        <taxon>Eurotiales</taxon>
        <taxon>Aspergillaceae</taxon>
        <taxon>Penicillium</taxon>
    </lineage>
</organism>
<evidence type="ECO:0000313" key="3">
    <source>
        <dbReference type="Proteomes" id="UP001220324"/>
    </source>
</evidence>
<dbReference type="AlphaFoldDB" id="A0AAD6CPA8"/>
<feature type="compositionally biased region" description="Pro residues" evidence="1">
    <location>
        <begin position="13"/>
        <end position="26"/>
    </location>
</feature>
<gene>
    <name evidence="2" type="ORF">N7494_009031</name>
</gene>
<feature type="region of interest" description="Disordered" evidence="1">
    <location>
        <begin position="1"/>
        <end position="62"/>
    </location>
</feature>
<evidence type="ECO:0000256" key="1">
    <source>
        <dbReference type="SAM" id="MobiDB-lite"/>
    </source>
</evidence>
<comment type="caution">
    <text evidence="2">The sequence shown here is derived from an EMBL/GenBank/DDBJ whole genome shotgun (WGS) entry which is preliminary data.</text>
</comment>